<reference evidence="1 2" key="1">
    <citation type="submission" date="2019-04" db="EMBL/GenBank/DDBJ databases">
        <title>An improved genome assembly and genetic linkage map for asparagus bean, Vigna unguiculata ssp. sesquipedialis.</title>
        <authorList>
            <person name="Xia Q."/>
            <person name="Zhang R."/>
            <person name="Dong Y."/>
        </authorList>
    </citation>
    <scope>NUCLEOTIDE SEQUENCE [LARGE SCALE GENOMIC DNA]</scope>
    <source>
        <tissue evidence="1">Leaf</tissue>
    </source>
</reference>
<proteinExistence type="predicted"/>
<accession>A0A4D6MSN8</accession>
<gene>
    <name evidence="1" type="ORF">DEO72_LG8g2566</name>
</gene>
<protein>
    <submittedName>
        <fullName evidence="1">Uncharacterized protein</fullName>
    </submittedName>
</protein>
<name>A0A4D6MSN8_VIGUN</name>
<dbReference type="EMBL" id="CP039352">
    <property type="protein sequence ID" value="QCE04530.1"/>
    <property type="molecule type" value="Genomic_DNA"/>
</dbReference>
<evidence type="ECO:0000313" key="1">
    <source>
        <dbReference type="EMBL" id="QCE04530.1"/>
    </source>
</evidence>
<organism evidence="1 2">
    <name type="scientific">Vigna unguiculata</name>
    <name type="common">Cowpea</name>
    <dbReference type="NCBI Taxonomy" id="3917"/>
    <lineage>
        <taxon>Eukaryota</taxon>
        <taxon>Viridiplantae</taxon>
        <taxon>Streptophyta</taxon>
        <taxon>Embryophyta</taxon>
        <taxon>Tracheophyta</taxon>
        <taxon>Spermatophyta</taxon>
        <taxon>Magnoliopsida</taxon>
        <taxon>eudicotyledons</taxon>
        <taxon>Gunneridae</taxon>
        <taxon>Pentapetalae</taxon>
        <taxon>rosids</taxon>
        <taxon>fabids</taxon>
        <taxon>Fabales</taxon>
        <taxon>Fabaceae</taxon>
        <taxon>Papilionoideae</taxon>
        <taxon>50 kb inversion clade</taxon>
        <taxon>NPAAA clade</taxon>
        <taxon>indigoferoid/millettioid clade</taxon>
        <taxon>Phaseoleae</taxon>
        <taxon>Vigna</taxon>
    </lineage>
</organism>
<sequence>MNMKGLENLADTREEGRERRIRVVLLAKGKGVQGEWESQFGVRIPETAWRFIAYRQAAHQTGVLFLFWHGSPGGDEFLPGGSSVACNKDEFVRRMKPFAGMEDSVNWWALLCRLAASLEPPGDSEPGPPGDSLSVRESALRGAWRHGVLRQAVTRKQWVWEDAGAWRFMDGVTCDDMSGEVHIKLLSRGDTSAEGRRAGLRAGRFVEAGPRAGSSPFLFVCGDDRVIRYTGVDVDTGGAEDAQMAE</sequence>
<dbReference type="Proteomes" id="UP000501690">
    <property type="component" value="Linkage Group LG8"/>
</dbReference>
<evidence type="ECO:0000313" key="2">
    <source>
        <dbReference type="Proteomes" id="UP000501690"/>
    </source>
</evidence>
<dbReference type="AlphaFoldDB" id="A0A4D6MSN8"/>
<keyword evidence="2" id="KW-1185">Reference proteome</keyword>